<reference evidence="10 12" key="2">
    <citation type="journal article" date="2018" name="Plant J.">
        <title>The Physcomitrella patens chromosome-scale assembly reveals moss genome structure and evolution.</title>
        <authorList>
            <person name="Lang D."/>
            <person name="Ullrich K.K."/>
            <person name="Murat F."/>
            <person name="Fuchs J."/>
            <person name="Jenkins J."/>
            <person name="Haas F.B."/>
            <person name="Piednoel M."/>
            <person name="Gundlach H."/>
            <person name="Van Bel M."/>
            <person name="Meyberg R."/>
            <person name="Vives C."/>
            <person name="Morata J."/>
            <person name="Symeonidi A."/>
            <person name="Hiss M."/>
            <person name="Muchero W."/>
            <person name="Kamisugi Y."/>
            <person name="Saleh O."/>
            <person name="Blanc G."/>
            <person name="Decker E.L."/>
            <person name="van Gessel N."/>
            <person name="Grimwood J."/>
            <person name="Hayes R.D."/>
            <person name="Graham S.W."/>
            <person name="Gunter L.E."/>
            <person name="McDaniel S.F."/>
            <person name="Hoernstein S.N.W."/>
            <person name="Larsson A."/>
            <person name="Li F.W."/>
            <person name="Perroud P.F."/>
            <person name="Phillips J."/>
            <person name="Ranjan P."/>
            <person name="Rokshar D.S."/>
            <person name="Rothfels C.J."/>
            <person name="Schneider L."/>
            <person name="Shu S."/>
            <person name="Stevenson D.W."/>
            <person name="Thummler F."/>
            <person name="Tillich M."/>
            <person name="Villarreal Aguilar J.C."/>
            <person name="Widiez T."/>
            <person name="Wong G.K."/>
            <person name="Wymore A."/>
            <person name="Zhang Y."/>
            <person name="Zimmer A.D."/>
            <person name="Quatrano R.S."/>
            <person name="Mayer K.F.X."/>
            <person name="Goodstein D."/>
            <person name="Casacuberta J.M."/>
            <person name="Vandepoele K."/>
            <person name="Reski R."/>
            <person name="Cuming A.C."/>
            <person name="Tuskan G.A."/>
            <person name="Maumus F."/>
            <person name="Salse J."/>
            <person name="Schmutz J."/>
            <person name="Rensing S.A."/>
        </authorList>
    </citation>
    <scope>NUCLEOTIDE SEQUENCE [LARGE SCALE GENOMIC DNA]</scope>
    <source>
        <strain evidence="11 12">cv. Gransden 2004</strain>
    </source>
</reference>
<dbReference type="EnsemblPlants" id="Pp3c5_16290V3.1">
    <property type="protein sequence ID" value="PAC:32955339.CDS.1"/>
    <property type="gene ID" value="Pp3c5_16290"/>
</dbReference>
<evidence type="ECO:0000256" key="1">
    <source>
        <dbReference type="ARBA" id="ARBA00004141"/>
    </source>
</evidence>
<dbReference type="GeneID" id="112282497"/>
<dbReference type="FunFam" id="3.40.50.300:FF:001644">
    <property type="entry name" value="ABC transporter G family member 5"/>
    <property type="match status" value="1"/>
</dbReference>
<dbReference type="Pfam" id="PF00005">
    <property type="entry name" value="ABC_tran"/>
    <property type="match status" value="1"/>
</dbReference>
<dbReference type="Gramene" id="Pp3c5_16290V3.2">
    <property type="protein sequence ID" value="PAC:32955340.CDS.1"/>
    <property type="gene ID" value="Pp3c5_16290"/>
</dbReference>
<feature type="transmembrane region" description="Helical" evidence="8">
    <location>
        <begin position="593"/>
        <end position="613"/>
    </location>
</feature>
<dbReference type="InterPro" id="IPR050352">
    <property type="entry name" value="ABCG_transporters"/>
</dbReference>
<protein>
    <recommendedName>
        <fullName evidence="9">ABC transporter domain-containing protein</fullName>
    </recommendedName>
</protein>
<dbReference type="OrthoDB" id="66620at2759"/>
<keyword evidence="5" id="KW-0067">ATP-binding</keyword>
<dbReference type="GO" id="GO:0016887">
    <property type="term" value="F:ATP hydrolysis activity"/>
    <property type="evidence" value="ECO:0007669"/>
    <property type="project" value="InterPro"/>
</dbReference>
<evidence type="ECO:0000256" key="6">
    <source>
        <dbReference type="ARBA" id="ARBA00022989"/>
    </source>
</evidence>
<feature type="domain" description="ABC transporter" evidence="9">
    <location>
        <begin position="119"/>
        <end position="359"/>
    </location>
</feature>
<dbReference type="EnsemblPlants" id="Pp3c5_16290V3.2">
    <property type="protein sequence ID" value="PAC:32955340.CDS.1"/>
    <property type="gene ID" value="Pp3c5_16290"/>
</dbReference>
<proteinExistence type="predicted"/>
<dbReference type="PANTHER" id="PTHR48041:SF100">
    <property type="entry name" value="ABC TRANSPORTER-LIKE"/>
    <property type="match status" value="1"/>
</dbReference>
<reference evidence="10 12" key="1">
    <citation type="journal article" date="2008" name="Science">
        <title>The Physcomitrella genome reveals evolutionary insights into the conquest of land by plants.</title>
        <authorList>
            <person name="Rensing S."/>
            <person name="Lang D."/>
            <person name="Zimmer A."/>
            <person name="Terry A."/>
            <person name="Salamov A."/>
            <person name="Shapiro H."/>
            <person name="Nishiyama T."/>
            <person name="Perroud P.-F."/>
            <person name="Lindquist E."/>
            <person name="Kamisugi Y."/>
            <person name="Tanahashi T."/>
            <person name="Sakakibara K."/>
            <person name="Fujita T."/>
            <person name="Oishi K."/>
            <person name="Shin-I T."/>
            <person name="Kuroki Y."/>
            <person name="Toyoda A."/>
            <person name="Suzuki Y."/>
            <person name="Hashimoto A."/>
            <person name="Yamaguchi K."/>
            <person name="Sugano A."/>
            <person name="Kohara Y."/>
            <person name="Fujiyama A."/>
            <person name="Anterola A."/>
            <person name="Aoki S."/>
            <person name="Ashton N."/>
            <person name="Barbazuk W.B."/>
            <person name="Barker E."/>
            <person name="Bennetzen J."/>
            <person name="Bezanilla M."/>
            <person name="Blankenship R."/>
            <person name="Cho S.H."/>
            <person name="Dutcher S."/>
            <person name="Estelle M."/>
            <person name="Fawcett J.A."/>
            <person name="Gundlach H."/>
            <person name="Hanada K."/>
            <person name="Heyl A."/>
            <person name="Hicks K.A."/>
            <person name="Hugh J."/>
            <person name="Lohr M."/>
            <person name="Mayer K."/>
            <person name="Melkozernov A."/>
            <person name="Murata T."/>
            <person name="Nelson D."/>
            <person name="Pils B."/>
            <person name="Prigge M."/>
            <person name="Reiss B."/>
            <person name="Renner T."/>
            <person name="Rombauts S."/>
            <person name="Rushton P."/>
            <person name="Sanderfoot A."/>
            <person name="Schween G."/>
            <person name="Shiu S.-H."/>
            <person name="Stueber K."/>
            <person name="Theodoulou F.L."/>
            <person name="Tu H."/>
            <person name="Van de Peer Y."/>
            <person name="Verrier P.J."/>
            <person name="Waters E."/>
            <person name="Wood A."/>
            <person name="Yang L."/>
            <person name="Cove D."/>
            <person name="Cuming A."/>
            <person name="Hasebe M."/>
            <person name="Lucas S."/>
            <person name="Mishler D.B."/>
            <person name="Reski R."/>
            <person name="Grigoriev I."/>
            <person name="Quatrano R.S."/>
            <person name="Boore J.L."/>
        </authorList>
    </citation>
    <scope>NUCLEOTIDE SEQUENCE [LARGE SCALE GENOMIC DNA]</scope>
    <source>
        <strain evidence="11 12">cv. Gransden 2004</strain>
    </source>
</reference>
<gene>
    <name evidence="11" type="primary">LOC112282497</name>
    <name evidence="10" type="ORF">PHYPA_007765</name>
</gene>
<dbReference type="InterPro" id="IPR013525">
    <property type="entry name" value="ABC2_TM"/>
</dbReference>
<dbReference type="GO" id="GO:0055085">
    <property type="term" value="P:transmembrane transport"/>
    <property type="evidence" value="ECO:0000318"/>
    <property type="project" value="GO_Central"/>
</dbReference>
<dbReference type="EMBL" id="ABEU02000005">
    <property type="protein sequence ID" value="PNR54089.1"/>
    <property type="molecule type" value="Genomic_DNA"/>
</dbReference>
<keyword evidence="4" id="KW-0547">Nucleotide-binding</keyword>
<keyword evidence="12" id="KW-1185">Reference proteome</keyword>
<dbReference type="Gene3D" id="3.40.50.300">
    <property type="entry name" value="P-loop containing nucleotide triphosphate hydrolases"/>
    <property type="match status" value="1"/>
</dbReference>
<organism evidence="10">
    <name type="scientific">Physcomitrium patens</name>
    <name type="common">Spreading-leaved earth moss</name>
    <name type="synonym">Physcomitrella patens</name>
    <dbReference type="NCBI Taxonomy" id="3218"/>
    <lineage>
        <taxon>Eukaryota</taxon>
        <taxon>Viridiplantae</taxon>
        <taxon>Streptophyta</taxon>
        <taxon>Embryophyta</taxon>
        <taxon>Bryophyta</taxon>
        <taxon>Bryophytina</taxon>
        <taxon>Bryopsida</taxon>
        <taxon>Funariidae</taxon>
        <taxon>Funariales</taxon>
        <taxon>Funariaceae</taxon>
        <taxon>Physcomitrium</taxon>
    </lineage>
</organism>
<dbReference type="InterPro" id="IPR027417">
    <property type="entry name" value="P-loop_NTPase"/>
</dbReference>
<keyword evidence="3 8" id="KW-0812">Transmembrane</keyword>
<evidence type="ECO:0000313" key="11">
    <source>
        <dbReference type="EnsemblPlants" id="PAC:32955339.CDS.1"/>
    </source>
</evidence>
<sequence>MDHNNALTNQMESTGGEVTNLTSACFIKACCHGHLYSINKHGIVTTRTFPSQKVSKIHYDFSYPEWKISELAVEAALKSTTPPLSRTKSYEIELRDMSYKITKPRKSASPGWWGCCGNKHDDSIEKIDSSKYVLNRINMKARPGEILGVAGPSGAGKSTLLEVLACELRPSSRPSSMLVNQQQMERQQFRRISGYVMQDDALFPMLTVEETLMYSARLRISSYISMAEKKLRVQSTMEELGLLHVAKSRVGNDNFRGLSGGERRRVSIGVDVIHDPAVLILDEPTSGLDSGSALHVVSMLSRMAISHNRTIILSIHQPSYRILELLNSILLLAGGKVIHHGPLDLLSVRLAASGHTIPEQSNPLEYAIDIIDQLDEDCNCCTFENPATARPPGNTELQHYGSSDLDSAHVLLPKSTKLCTNPSDISFANSSWQEIAVLVHRFFINVYRTKQLLKARTLHSLIGGICLGSVYANMGHGTRGMSERYGLLAFIVTLLLSSSIEVLPCFLEECRIMSRETSRGAYRMMSYIVANTLIFLPFLLFNAVLFSAPLYWLVGLAPQPFAFLFFILTIWVLLVTAYSFVALFSAIVPNYQLGYTIVMGLLGAFFLYSGFFISRDNLPKYWLWAHYLSLYKYPLEALLINEYSHVSDKCFSDLYGAGQCSLTGSQVLEQGGLQGSADNKWTNLGIMAGFVILYRFLCFVVLRLKMGCRRR</sequence>
<evidence type="ECO:0000256" key="7">
    <source>
        <dbReference type="ARBA" id="ARBA00023136"/>
    </source>
</evidence>
<dbReference type="InterPro" id="IPR003439">
    <property type="entry name" value="ABC_transporter-like_ATP-bd"/>
</dbReference>
<evidence type="ECO:0000256" key="5">
    <source>
        <dbReference type="ARBA" id="ARBA00022840"/>
    </source>
</evidence>
<dbReference type="SMART" id="SM00382">
    <property type="entry name" value="AAA"/>
    <property type="match status" value="1"/>
</dbReference>
<feature type="transmembrane region" description="Helical" evidence="8">
    <location>
        <begin position="528"/>
        <end position="554"/>
    </location>
</feature>
<dbReference type="GO" id="GO:0016020">
    <property type="term" value="C:membrane"/>
    <property type="evidence" value="ECO:0000318"/>
    <property type="project" value="GO_Central"/>
</dbReference>
<dbReference type="PROSITE" id="PS50893">
    <property type="entry name" value="ABC_TRANSPORTER_2"/>
    <property type="match status" value="1"/>
</dbReference>
<keyword evidence="7 8" id="KW-0472">Membrane</keyword>
<keyword evidence="6 8" id="KW-1133">Transmembrane helix</keyword>
<dbReference type="KEGG" id="ppp:112282497"/>
<dbReference type="FunCoup" id="A0A2K1KJY9">
    <property type="interactions" value="44"/>
</dbReference>
<dbReference type="RefSeq" id="XP_024375901.1">
    <property type="nucleotide sequence ID" value="XM_024520133.2"/>
</dbReference>
<dbReference type="InterPro" id="IPR043926">
    <property type="entry name" value="ABCG_dom"/>
</dbReference>
<evidence type="ECO:0000313" key="10">
    <source>
        <dbReference type="EMBL" id="PNR54089.1"/>
    </source>
</evidence>
<feature type="transmembrane region" description="Helical" evidence="8">
    <location>
        <begin position="681"/>
        <end position="702"/>
    </location>
</feature>
<evidence type="ECO:0000256" key="8">
    <source>
        <dbReference type="SAM" id="Phobius"/>
    </source>
</evidence>
<evidence type="ECO:0000313" key="12">
    <source>
        <dbReference type="Proteomes" id="UP000006727"/>
    </source>
</evidence>
<comment type="subcellular location">
    <subcellularLocation>
        <location evidence="1">Membrane</location>
        <topology evidence="1">Multi-pass membrane protein</topology>
    </subcellularLocation>
</comment>
<dbReference type="InterPro" id="IPR003593">
    <property type="entry name" value="AAA+_ATPase"/>
</dbReference>
<dbReference type="GO" id="GO:0005524">
    <property type="term" value="F:ATP binding"/>
    <property type="evidence" value="ECO:0007669"/>
    <property type="project" value="UniProtKB-KW"/>
</dbReference>
<dbReference type="PROSITE" id="PS00211">
    <property type="entry name" value="ABC_TRANSPORTER_1"/>
    <property type="match status" value="1"/>
</dbReference>
<dbReference type="Proteomes" id="UP000006727">
    <property type="component" value="Chromosome 5"/>
</dbReference>
<dbReference type="PaxDb" id="3218-PP1S116_14V6.1"/>
<dbReference type="Pfam" id="PF19055">
    <property type="entry name" value="ABC2_membrane_7"/>
    <property type="match status" value="1"/>
</dbReference>
<keyword evidence="2" id="KW-0813">Transport</keyword>
<accession>A0A2K1KJY9</accession>
<dbReference type="Gramene" id="Pp3c5_16290V3.1">
    <property type="protein sequence ID" value="PAC:32955339.CDS.1"/>
    <property type="gene ID" value="Pp3c5_16290"/>
</dbReference>
<name>A0A2K1KJY9_PHYPA</name>
<evidence type="ECO:0000256" key="3">
    <source>
        <dbReference type="ARBA" id="ARBA00022692"/>
    </source>
</evidence>
<feature type="transmembrane region" description="Helical" evidence="8">
    <location>
        <begin position="486"/>
        <end position="507"/>
    </location>
</feature>
<dbReference type="PANTHER" id="PTHR48041">
    <property type="entry name" value="ABC TRANSPORTER G FAMILY MEMBER 28"/>
    <property type="match status" value="1"/>
</dbReference>
<reference evidence="11" key="3">
    <citation type="submission" date="2020-12" db="UniProtKB">
        <authorList>
            <consortium name="EnsemblPlants"/>
        </authorList>
    </citation>
    <scope>IDENTIFICATION</scope>
</reference>
<dbReference type="GO" id="GO:0042626">
    <property type="term" value="F:ATPase-coupled transmembrane transporter activity"/>
    <property type="evidence" value="ECO:0000318"/>
    <property type="project" value="GO_Central"/>
</dbReference>
<dbReference type="InterPro" id="IPR017871">
    <property type="entry name" value="ABC_transporter-like_CS"/>
</dbReference>
<feature type="transmembrane region" description="Helical" evidence="8">
    <location>
        <begin position="560"/>
        <end position="581"/>
    </location>
</feature>
<dbReference type="Pfam" id="PF01061">
    <property type="entry name" value="ABC2_membrane"/>
    <property type="match status" value="1"/>
</dbReference>
<evidence type="ECO:0000256" key="2">
    <source>
        <dbReference type="ARBA" id="ARBA00022448"/>
    </source>
</evidence>
<dbReference type="GO" id="GO:0140359">
    <property type="term" value="F:ABC-type transporter activity"/>
    <property type="evidence" value="ECO:0007669"/>
    <property type="project" value="InterPro"/>
</dbReference>
<dbReference type="SUPFAM" id="SSF52540">
    <property type="entry name" value="P-loop containing nucleoside triphosphate hydrolases"/>
    <property type="match status" value="1"/>
</dbReference>
<evidence type="ECO:0000259" key="9">
    <source>
        <dbReference type="PROSITE" id="PS50893"/>
    </source>
</evidence>
<evidence type="ECO:0000256" key="4">
    <source>
        <dbReference type="ARBA" id="ARBA00022741"/>
    </source>
</evidence>
<dbReference type="AlphaFoldDB" id="A0A2K1KJY9"/>